<dbReference type="PROSITE" id="PS51257">
    <property type="entry name" value="PROKAR_LIPOPROTEIN"/>
    <property type="match status" value="1"/>
</dbReference>
<evidence type="ECO:0008006" key="4">
    <source>
        <dbReference type="Google" id="ProtNLM"/>
    </source>
</evidence>
<dbReference type="RefSeq" id="WP_408086299.1">
    <property type="nucleotide sequence ID" value="NZ_JBELPZ010000030.1"/>
</dbReference>
<evidence type="ECO:0000313" key="2">
    <source>
        <dbReference type="EMBL" id="MFL9846025.1"/>
    </source>
</evidence>
<evidence type="ECO:0000256" key="1">
    <source>
        <dbReference type="SAM" id="SignalP"/>
    </source>
</evidence>
<dbReference type="EMBL" id="JBELPZ010000030">
    <property type="protein sequence ID" value="MFL9846025.1"/>
    <property type="molecule type" value="Genomic_DNA"/>
</dbReference>
<gene>
    <name evidence="2" type="ORF">ABS766_16500</name>
</gene>
<protein>
    <recommendedName>
        <fullName evidence="4">Lipoprotein</fullName>
    </recommendedName>
</protein>
<evidence type="ECO:0000313" key="3">
    <source>
        <dbReference type="Proteomes" id="UP001629156"/>
    </source>
</evidence>
<sequence>MKFTGFKSLAYRLRFLPLATALAIVTGLSGCGQKKNSPEEGDAIYSDGRQWTYNVTFSDSSGTALSNCTLKLSVGTSSVASVLAGQKGITYNYSNCDSSQSFEETTGVDESAEGIFLHPPRLGAFAFTEVVPFPRINYPPELISSSEVELTVRKSALKPAENKTFQHTIERTVTDTLTFKNSKLVCYVVEGRNTNYIKEIGQYKGKYWFSPTYGFARLLYYKPDGSIVDVVLADTNF</sequence>
<reference evidence="2 3" key="1">
    <citation type="submission" date="2024-06" db="EMBL/GenBank/DDBJ databases">
        <authorList>
            <person name="Kaempfer P."/>
            <person name="Viver T."/>
        </authorList>
    </citation>
    <scope>NUCLEOTIDE SEQUENCE [LARGE SCALE GENOMIC DNA]</scope>
    <source>
        <strain evidence="2 3">ST-119</strain>
    </source>
</reference>
<accession>A0ABW8Z143</accession>
<keyword evidence="1" id="KW-0732">Signal</keyword>
<feature type="chain" id="PRO_5047189165" description="Lipoprotein" evidence="1">
    <location>
        <begin position="24"/>
        <end position="237"/>
    </location>
</feature>
<dbReference type="Proteomes" id="UP001629156">
    <property type="component" value="Unassembled WGS sequence"/>
</dbReference>
<organism evidence="2 3">
    <name type="scientific">Flavobacterium rhizosphaerae</name>
    <dbReference type="NCBI Taxonomy" id="3163298"/>
    <lineage>
        <taxon>Bacteria</taxon>
        <taxon>Pseudomonadati</taxon>
        <taxon>Bacteroidota</taxon>
        <taxon>Flavobacteriia</taxon>
        <taxon>Flavobacteriales</taxon>
        <taxon>Flavobacteriaceae</taxon>
        <taxon>Flavobacterium</taxon>
    </lineage>
</organism>
<name>A0ABW8Z143_9FLAO</name>
<keyword evidence="3" id="KW-1185">Reference proteome</keyword>
<comment type="caution">
    <text evidence="2">The sequence shown here is derived from an EMBL/GenBank/DDBJ whole genome shotgun (WGS) entry which is preliminary data.</text>
</comment>
<proteinExistence type="predicted"/>
<feature type="signal peptide" evidence="1">
    <location>
        <begin position="1"/>
        <end position="23"/>
    </location>
</feature>